<evidence type="ECO:0000256" key="6">
    <source>
        <dbReference type="ARBA" id="ARBA00023136"/>
    </source>
</evidence>
<dbReference type="InterPro" id="IPR011701">
    <property type="entry name" value="MFS"/>
</dbReference>
<gene>
    <name evidence="8" type="ORF">G3I70_15305</name>
</gene>
<keyword evidence="4 7" id="KW-0812">Transmembrane</keyword>
<evidence type="ECO:0000256" key="7">
    <source>
        <dbReference type="SAM" id="Phobius"/>
    </source>
</evidence>
<feature type="non-terminal residue" evidence="8">
    <location>
        <position position="1"/>
    </location>
</feature>
<dbReference type="Gene3D" id="1.20.1250.20">
    <property type="entry name" value="MFS general substrate transporter like domains"/>
    <property type="match status" value="1"/>
</dbReference>
<feature type="transmembrane region" description="Helical" evidence="7">
    <location>
        <begin position="114"/>
        <end position="135"/>
    </location>
</feature>
<accession>A0A6L9QIE6</accession>
<evidence type="ECO:0000256" key="3">
    <source>
        <dbReference type="ARBA" id="ARBA00022475"/>
    </source>
</evidence>
<dbReference type="EMBL" id="JAAGLI010000378">
    <property type="protein sequence ID" value="NEA23844.1"/>
    <property type="molecule type" value="Genomic_DNA"/>
</dbReference>
<feature type="transmembrane region" description="Helical" evidence="7">
    <location>
        <begin position="21"/>
        <end position="40"/>
    </location>
</feature>
<dbReference type="Proteomes" id="UP000475532">
    <property type="component" value="Unassembled WGS sequence"/>
</dbReference>
<dbReference type="GO" id="GO:0022857">
    <property type="term" value="F:transmembrane transporter activity"/>
    <property type="evidence" value="ECO:0007669"/>
    <property type="project" value="InterPro"/>
</dbReference>
<dbReference type="AlphaFoldDB" id="A0A6L9QIE6"/>
<evidence type="ECO:0000256" key="5">
    <source>
        <dbReference type="ARBA" id="ARBA00022989"/>
    </source>
</evidence>
<feature type="transmembrane region" description="Helical" evidence="7">
    <location>
        <begin position="52"/>
        <end position="74"/>
    </location>
</feature>
<dbReference type="GO" id="GO:0005886">
    <property type="term" value="C:plasma membrane"/>
    <property type="evidence" value="ECO:0007669"/>
    <property type="project" value="UniProtKB-SubCell"/>
</dbReference>
<evidence type="ECO:0000313" key="8">
    <source>
        <dbReference type="EMBL" id="NEA23844.1"/>
    </source>
</evidence>
<dbReference type="PANTHER" id="PTHR23517">
    <property type="entry name" value="RESISTANCE PROTEIN MDTM, PUTATIVE-RELATED-RELATED"/>
    <property type="match status" value="1"/>
</dbReference>
<evidence type="ECO:0000256" key="4">
    <source>
        <dbReference type="ARBA" id="ARBA00022692"/>
    </source>
</evidence>
<evidence type="ECO:0000256" key="1">
    <source>
        <dbReference type="ARBA" id="ARBA00004651"/>
    </source>
</evidence>
<evidence type="ECO:0000256" key="2">
    <source>
        <dbReference type="ARBA" id="ARBA00022448"/>
    </source>
</evidence>
<dbReference type="InterPro" id="IPR050171">
    <property type="entry name" value="MFS_Transporters"/>
</dbReference>
<dbReference type="InterPro" id="IPR036259">
    <property type="entry name" value="MFS_trans_sf"/>
</dbReference>
<keyword evidence="6 7" id="KW-0472">Membrane</keyword>
<organism evidence="8 9">
    <name type="scientific">Actinomadura bangladeshensis</name>
    <dbReference type="NCBI Taxonomy" id="453573"/>
    <lineage>
        <taxon>Bacteria</taxon>
        <taxon>Bacillati</taxon>
        <taxon>Actinomycetota</taxon>
        <taxon>Actinomycetes</taxon>
        <taxon>Streptosporangiales</taxon>
        <taxon>Thermomonosporaceae</taxon>
        <taxon>Actinomadura</taxon>
    </lineage>
</organism>
<feature type="transmembrane region" description="Helical" evidence="7">
    <location>
        <begin position="86"/>
        <end position="108"/>
    </location>
</feature>
<protein>
    <submittedName>
        <fullName evidence="8">MFS transporter</fullName>
    </submittedName>
</protein>
<reference evidence="8 9" key="1">
    <citation type="submission" date="2020-01" db="EMBL/GenBank/DDBJ databases">
        <title>Insect and environment-associated Actinomycetes.</title>
        <authorList>
            <person name="Currrie C."/>
            <person name="Chevrette M."/>
            <person name="Carlson C."/>
            <person name="Stubbendieck R."/>
            <person name="Wendt-Pienkowski E."/>
        </authorList>
    </citation>
    <scope>NUCLEOTIDE SEQUENCE [LARGE SCALE GENOMIC DNA]</scope>
    <source>
        <strain evidence="8 9">SID10258</strain>
    </source>
</reference>
<dbReference type="Pfam" id="PF07690">
    <property type="entry name" value="MFS_1"/>
    <property type="match status" value="1"/>
</dbReference>
<dbReference type="SUPFAM" id="SSF103473">
    <property type="entry name" value="MFS general substrate transporter"/>
    <property type="match status" value="1"/>
</dbReference>
<evidence type="ECO:0000313" key="9">
    <source>
        <dbReference type="Proteomes" id="UP000475532"/>
    </source>
</evidence>
<keyword evidence="2" id="KW-0813">Transport</keyword>
<proteinExistence type="predicted"/>
<comment type="subcellular location">
    <subcellularLocation>
        <location evidence="1">Cell membrane</location>
        <topology evidence="1">Multi-pass membrane protein</topology>
    </subcellularLocation>
</comment>
<feature type="transmembrane region" description="Helical" evidence="7">
    <location>
        <begin position="184"/>
        <end position="203"/>
    </location>
</feature>
<keyword evidence="5 7" id="KW-1133">Transmembrane helix</keyword>
<sequence length="218" mass="22759">AAAPARDARAGVREMLGHRSLLLAMLLIAGFWVIFSQFQFSLPVVVTALDPAGGTTTIAAMFALNGGLIVLFSLPLTRALEKRPAGAVMQAGFMVTLLGYLLLAAVQALRVPQVWIFVPIVVLTVGEILFNTFANTHIAAIAPPHRLATYLGLLGLLGGLGTALGNTLSGSLLPPLLAAGKPWLVWVVFASVAALPLAATLGLQRRSARRAALRPANG</sequence>
<keyword evidence="3" id="KW-1003">Cell membrane</keyword>
<feature type="transmembrane region" description="Helical" evidence="7">
    <location>
        <begin position="147"/>
        <end position="164"/>
    </location>
</feature>
<dbReference type="RefSeq" id="WP_163056581.1">
    <property type="nucleotide sequence ID" value="NZ_JAAGLI010000378.1"/>
</dbReference>
<dbReference type="PANTHER" id="PTHR23517:SF2">
    <property type="entry name" value="MULTIDRUG RESISTANCE PROTEIN MDTH"/>
    <property type="match status" value="1"/>
</dbReference>
<comment type="caution">
    <text evidence="8">The sequence shown here is derived from an EMBL/GenBank/DDBJ whole genome shotgun (WGS) entry which is preliminary data.</text>
</comment>
<name>A0A6L9QIE6_9ACTN</name>